<organism evidence="3 4">
    <name type="scientific">Corynebacterium heidelbergense</name>
    <dbReference type="NCBI Taxonomy" id="2055947"/>
    <lineage>
        <taxon>Bacteria</taxon>
        <taxon>Bacillati</taxon>
        <taxon>Actinomycetota</taxon>
        <taxon>Actinomycetes</taxon>
        <taxon>Mycobacteriales</taxon>
        <taxon>Corynebacteriaceae</taxon>
        <taxon>Corynebacterium</taxon>
    </lineage>
</organism>
<comment type="caution">
    <text evidence="3">The sequence shown here is derived from an EMBL/GenBank/DDBJ whole genome shotgun (WGS) entry which is preliminary data.</text>
</comment>
<keyword evidence="2" id="KW-0812">Transmembrane</keyword>
<feature type="transmembrane region" description="Helical" evidence="2">
    <location>
        <begin position="109"/>
        <end position="127"/>
    </location>
</feature>
<keyword evidence="2" id="KW-1133">Transmembrane helix</keyword>
<protein>
    <submittedName>
        <fullName evidence="3">Uncharacterized protein</fullName>
    </submittedName>
</protein>
<evidence type="ECO:0000256" key="1">
    <source>
        <dbReference type="SAM" id="MobiDB-lite"/>
    </source>
</evidence>
<accession>A0A364V9D7</accession>
<gene>
    <name evidence="3" type="ORF">CWC39_09540</name>
</gene>
<keyword evidence="2" id="KW-0472">Membrane</keyword>
<dbReference type="AlphaFoldDB" id="A0A364V9D7"/>
<evidence type="ECO:0000313" key="3">
    <source>
        <dbReference type="EMBL" id="RAV33241.1"/>
    </source>
</evidence>
<feature type="transmembrane region" description="Helical" evidence="2">
    <location>
        <begin position="32"/>
        <end position="58"/>
    </location>
</feature>
<dbReference type="Proteomes" id="UP000251047">
    <property type="component" value="Unassembled WGS sequence"/>
</dbReference>
<evidence type="ECO:0000313" key="4">
    <source>
        <dbReference type="Proteomes" id="UP000251047"/>
    </source>
</evidence>
<proteinExistence type="predicted"/>
<feature type="compositionally biased region" description="Basic and acidic residues" evidence="1">
    <location>
        <begin position="12"/>
        <end position="22"/>
    </location>
</feature>
<name>A0A364V9D7_9CORY</name>
<sequence length="177" mass="19523">MPTMFPSLVPPEGDRNRSVEEWKAGDPTPRQVVIAFVLFIIVGCAMVLSAVGMFQLNWNRTAASPQEQERMDFVVRNVRLLGVLLILLGVPIVGLAPGLRKGSNGCRRIILGLSVLAMFFMLGGWVLKIAATGQAVLALLLAVACLLMYRPGLQTFFVRHSLWRDPLDDPPGNQRDR</sequence>
<dbReference type="RefSeq" id="WP_112770240.1">
    <property type="nucleotide sequence ID" value="NZ_CP063191.1"/>
</dbReference>
<feature type="transmembrane region" description="Helical" evidence="2">
    <location>
        <begin position="78"/>
        <end position="97"/>
    </location>
</feature>
<reference evidence="3 4" key="1">
    <citation type="journal article" date="2018" name="Syst. Appl. Microbiol.">
        <title>Corynebacterium heidelbergense sp. nov., isolated from the preen glands of Egyptian geese (Alopochen aegyptiacus).</title>
        <authorList>
            <person name="Braun M.S."/>
            <person name="Wang E."/>
            <person name="Zimmermann S."/>
            <person name="Wink M."/>
        </authorList>
    </citation>
    <scope>NUCLEOTIDE SEQUENCE [LARGE SCALE GENOMIC DNA]</scope>
    <source>
        <strain evidence="3 4">DSM 104638</strain>
    </source>
</reference>
<dbReference type="OrthoDB" id="4410958at2"/>
<feature type="region of interest" description="Disordered" evidence="1">
    <location>
        <begin position="1"/>
        <end position="22"/>
    </location>
</feature>
<feature type="transmembrane region" description="Helical" evidence="2">
    <location>
        <begin position="133"/>
        <end position="149"/>
    </location>
</feature>
<evidence type="ECO:0000256" key="2">
    <source>
        <dbReference type="SAM" id="Phobius"/>
    </source>
</evidence>
<dbReference type="EMBL" id="PHQP01000101">
    <property type="protein sequence ID" value="RAV33241.1"/>
    <property type="molecule type" value="Genomic_DNA"/>
</dbReference>